<dbReference type="GO" id="GO:0009289">
    <property type="term" value="C:pilus"/>
    <property type="evidence" value="ECO:0007669"/>
    <property type="project" value="UniProtKB-SubCell"/>
</dbReference>
<evidence type="ECO:0000256" key="2">
    <source>
        <dbReference type="ARBA" id="ARBA00006671"/>
    </source>
</evidence>
<comment type="subcellular location">
    <subcellularLocation>
        <location evidence="1">Fimbrium</location>
    </subcellularLocation>
</comment>
<evidence type="ECO:0000256" key="3">
    <source>
        <dbReference type="ARBA" id="ARBA00023263"/>
    </source>
</evidence>
<dbReference type="InterPro" id="IPR036937">
    <property type="entry name" value="Adhesion_dom_fimbrial_sf"/>
</dbReference>
<comment type="similarity">
    <text evidence="2">Belongs to the fimbrial protein family.</text>
</comment>
<evidence type="ECO:0000313" key="5">
    <source>
        <dbReference type="Proteomes" id="UP000255070"/>
    </source>
</evidence>
<dbReference type="PANTHER" id="PTHR33420:SF14">
    <property type="entry name" value="TYPE 1 FIMBRIN D-MANNOSE SPECIFIC ADHESIN"/>
    <property type="match status" value="1"/>
</dbReference>
<dbReference type="PANTHER" id="PTHR33420">
    <property type="entry name" value="FIMBRIAL SUBUNIT ELFA-RELATED"/>
    <property type="match status" value="1"/>
</dbReference>
<accession>A0A8B4SA68</accession>
<gene>
    <name evidence="4" type="ORF">NCTC10698_04367</name>
</gene>
<dbReference type="AlphaFoldDB" id="A0A8B4SA68"/>
<dbReference type="Proteomes" id="UP000255070">
    <property type="component" value="Unassembled WGS sequence"/>
</dbReference>
<dbReference type="EMBL" id="UFXL01000001">
    <property type="protein sequence ID" value="SUY79428.1"/>
    <property type="molecule type" value="Genomic_DNA"/>
</dbReference>
<reference evidence="4 5" key="1">
    <citation type="submission" date="2018-06" db="EMBL/GenBank/DDBJ databases">
        <authorList>
            <consortium name="Pathogen Informatics"/>
            <person name="Doyle S."/>
        </authorList>
    </citation>
    <scope>NUCLEOTIDE SEQUENCE [LARGE SCALE GENOMIC DNA]</scope>
    <source>
        <strain evidence="4 5">NCTC10698</strain>
    </source>
</reference>
<organism evidence="4 5">
    <name type="scientific">Comamonas testosteroni</name>
    <name type="common">Pseudomonas testosteroni</name>
    <dbReference type="NCBI Taxonomy" id="285"/>
    <lineage>
        <taxon>Bacteria</taxon>
        <taxon>Pseudomonadati</taxon>
        <taxon>Pseudomonadota</taxon>
        <taxon>Betaproteobacteria</taxon>
        <taxon>Burkholderiales</taxon>
        <taxon>Comamonadaceae</taxon>
        <taxon>Comamonas</taxon>
    </lineage>
</organism>
<dbReference type="SUPFAM" id="SSF49401">
    <property type="entry name" value="Bacterial adhesins"/>
    <property type="match status" value="1"/>
</dbReference>
<protein>
    <submittedName>
        <fullName evidence="4">P pilus assembly protein, pilin FimA</fullName>
    </submittedName>
</protein>
<dbReference type="GO" id="GO:0043709">
    <property type="term" value="P:cell adhesion involved in single-species biofilm formation"/>
    <property type="evidence" value="ECO:0007669"/>
    <property type="project" value="TreeGrafter"/>
</dbReference>
<proteinExistence type="inferred from homology"/>
<dbReference type="InterPro" id="IPR050263">
    <property type="entry name" value="Bact_Fimbrial_Adh_Pro"/>
</dbReference>
<keyword evidence="5" id="KW-1185">Reference proteome</keyword>
<sequence length="318" mass="34609">MALSASAQNSAGCYWLEQPPAAQPDTASRTANYGGFPSTQDLRLVPIGAPMGHFFLSYPFRGMPDLKCPLDKVPNVTMSYWLEGAQLEPGYSDVYSTNLSGIGFRLRSAGSGGETVPFSASRKNAPLATFGLRNFNLEFIRTAHHIQPGQVRLNFKVFGKYHDWTAITFIGNSTVELTTREYFSGCTGDPIIDFPLGKVHVSDLPKRQTRRSWLNVVCTGLPAGSKLPVKVYFEGSNNGPGRLRLTPGGATGVEIAVTSNGVKLPFNVGSALNMDWQHSTSDGERYNLPLEAGYERIGNSKVEVGKADGTINYVIEYN</sequence>
<dbReference type="InterPro" id="IPR008966">
    <property type="entry name" value="Adhesion_dom_sf"/>
</dbReference>
<name>A0A8B4SA68_COMTE</name>
<dbReference type="Gene3D" id="2.60.40.3310">
    <property type="match status" value="1"/>
</dbReference>
<evidence type="ECO:0000256" key="1">
    <source>
        <dbReference type="ARBA" id="ARBA00004561"/>
    </source>
</evidence>
<keyword evidence="3" id="KW-0281">Fimbrium</keyword>
<comment type="caution">
    <text evidence="4">The sequence shown here is derived from an EMBL/GenBank/DDBJ whole genome shotgun (WGS) entry which is preliminary data.</text>
</comment>
<dbReference type="Gene3D" id="2.60.40.1090">
    <property type="entry name" value="Fimbrial-type adhesion domain"/>
    <property type="match status" value="1"/>
</dbReference>
<evidence type="ECO:0000313" key="4">
    <source>
        <dbReference type="EMBL" id="SUY79428.1"/>
    </source>
</evidence>